<accession>A0A4R1KPL0</accession>
<evidence type="ECO:0000313" key="2">
    <source>
        <dbReference type="EMBL" id="TCK66975.1"/>
    </source>
</evidence>
<dbReference type="Proteomes" id="UP000295496">
    <property type="component" value="Unassembled WGS sequence"/>
</dbReference>
<dbReference type="Pfam" id="PF02441">
    <property type="entry name" value="Flavoprotein"/>
    <property type="match status" value="1"/>
</dbReference>
<protein>
    <submittedName>
        <fullName evidence="2">Flavoprotein</fullName>
    </submittedName>
</protein>
<evidence type="ECO:0000313" key="3">
    <source>
        <dbReference type="Proteomes" id="UP000295496"/>
    </source>
</evidence>
<feature type="domain" description="Flavoprotein" evidence="1">
    <location>
        <begin position="40"/>
        <end position="133"/>
    </location>
</feature>
<dbReference type="EMBL" id="SMGJ01000009">
    <property type="protein sequence ID" value="TCK66975.1"/>
    <property type="molecule type" value="Genomic_DNA"/>
</dbReference>
<sequence>MENYQLSLLIEQVIEELNKKNSMMKLAVLFTGKECPDYLAIFAQLQKIPANYRLVVCCSESAKNSFEKYKKIIIENLPNVEFSSDLNDCTALILPELSLNSLAKISLGLADNIASQWVQEYLLSRKQVIVTLDYMACLTSGYQNLGEYYRKALLGLNVIVSAITQLARHFQTNLDRRLDKTIIQFADVRYLVKEQVLSIPNASLITPSAKDWLSKQHIKIIRY</sequence>
<name>A0A4R1KPL0_9PAST</name>
<dbReference type="AlphaFoldDB" id="A0A4R1KPL0"/>
<dbReference type="GO" id="GO:0003824">
    <property type="term" value="F:catalytic activity"/>
    <property type="evidence" value="ECO:0007669"/>
    <property type="project" value="InterPro"/>
</dbReference>
<organism evidence="2 3">
    <name type="scientific">Lonepinella koalarum</name>
    <dbReference type="NCBI Taxonomy" id="53417"/>
    <lineage>
        <taxon>Bacteria</taxon>
        <taxon>Pseudomonadati</taxon>
        <taxon>Pseudomonadota</taxon>
        <taxon>Gammaproteobacteria</taxon>
        <taxon>Pasteurellales</taxon>
        <taxon>Pasteurellaceae</taxon>
        <taxon>Lonepinella</taxon>
    </lineage>
</organism>
<gene>
    <name evidence="2" type="ORF">EV692_2249</name>
</gene>
<evidence type="ECO:0000259" key="1">
    <source>
        <dbReference type="Pfam" id="PF02441"/>
    </source>
</evidence>
<dbReference type="InterPro" id="IPR003382">
    <property type="entry name" value="Flavoprotein"/>
</dbReference>
<comment type="caution">
    <text evidence="2">The sequence shown here is derived from an EMBL/GenBank/DDBJ whole genome shotgun (WGS) entry which is preliminary data.</text>
</comment>
<dbReference type="RefSeq" id="WP_165867248.1">
    <property type="nucleotide sequence ID" value="NZ_CP170642.1"/>
</dbReference>
<proteinExistence type="predicted"/>
<dbReference type="InterPro" id="IPR036551">
    <property type="entry name" value="Flavin_trans-like"/>
</dbReference>
<reference evidence="2 3" key="1">
    <citation type="submission" date="2019-03" db="EMBL/GenBank/DDBJ databases">
        <title>Genomic Encyclopedia of Type Strains, Phase IV (KMG-IV): sequencing the most valuable type-strain genomes for metagenomic binning, comparative biology and taxonomic classification.</title>
        <authorList>
            <person name="Goeker M."/>
        </authorList>
    </citation>
    <scope>NUCLEOTIDE SEQUENCE [LARGE SCALE GENOMIC DNA]</scope>
    <source>
        <strain evidence="2 3">DSM 10053</strain>
    </source>
</reference>
<dbReference type="SUPFAM" id="SSF52507">
    <property type="entry name" value="Homo-oligomeric flavin-containing Cys decarboxylases, HFCD"/>
    <property type="match status" value="1"/>
</dbReference>
<keyword evidence="3" id="KW-1185">Reference proteome</keyword>